<dbReference type="Proteomes" id="UP000071765">
    <property type="component" value="Unassembled WGS sequence"/>
</dbReference>
<keyword evidence="1" id="KW-1133">Transmembrane helix</keyword>
<evidence type="ECO:0000313" key="3">
    <source>
        <dbReference type="Proteomes" id="UP000071765"/>
    </source>
</evidence>
<protein>
    <submittedName>
        <fullName evidence="2">Uncharacterized protein</fullName>
    </submittedName>
</protein>
<organism evidence="2 3">
    <name type="scientific">Streptococcus suis</name>
    <dbReference type="NCBI Taxonomy" id="1307"/>
    <lineage>
        <taxon>Bacteria</taxon>
        <taxon>Bacillati</taxon>
        <taxon>Bacillota</taxon>
        <taxon>Bacilli</taxon>
        <taxon>Lactobacillales</taxon>
        <taxon>Streptococcaceae</taxon>
        <taxon>Streptococcus</taxon>
    </lineage>
</organism>
<accession>A0A0Z8QJD0</accession>
<name>A0A0Z8QJD0_STRSU</name>
<sequence>MKKLLAYILGFFACAWLVNQAVKLVLEVWQVLFLGAVFVFAGWFAFRIIKIKKDWR</sequence>
<keyword evidence="1" id="KW-0472">Membrane</keyword>
<dbReference type="EMBL" id="FIIN01000011">
    <property type="protein sequence ID" value="CYW14443.1"/>
    <property type="molecule type" value="Genomic_DNA"/>
</dbReference>
<dbReference type="RefSeq" id="WP_171992880.1">
    <property type="nucleotide sequence ID" value="NZ_CEDG01000054.1"/>
</dbReference>
<gene>
    <name evidence="2" type="ORF">ERS132452_01697</name>
</gene>
<proteinExistence type="predicted"/>
<keyword evidence="1" id="KW-0812">Transmembrane</keyword>
<evidence type="ECO:0000256" key="1">
    <source>
        <dbReference type="SAM" id="Phobius"/>
    </source>
</evidence>
<feature type="transmembrane region" description="Helical" evidence="1">
    <location>
        <begin position="30"/>
        <end position="49"/>
    </location>
</feature>
<reference evidence="2 3" key="1">
    <citation type="submission" date="2016-02" db="EMBL/GenBank/DDBJ databases">
        <authorList>
            <consortium name="Pathogen Informatics"/>
        </authorList>
    </citation>
    <scope>NUCLEOTIDE SEQUENCE [LARGE SCALE GENOMIC DNA]</scope>
    <source>
        <strain evidence="2 3">LSS90</strain>
    </source>
</reference>
<evidence type="ECO:0000313" key="2">
    <source>
        <dbReference type="EMBL" id="CYW14443.1"/>
    </source>
</evidence>
<dbReference type="AlphaFoldDB" id="A0A0Z8QJD0"/>